<dbReference type="OrthoDB" id="2940229at2759"/>
<organism evidence="2 3">
    <name type="scientific">Lentinus tigrinus ALCF2SS1-6</name>
    <dbReference type="NCBI Taxonomy" id="1328759"/>
    <lineage>
        <taxon>Eukaryota</taxon>
        <taxon>Fungi</taxon>
        <taxon>Dikarya</taxon>
        <taxon>Basidiomycota</taxon>
        <taxon>Agaricomycotina</taxon>
        <taxon>Agaricomycetes</taxon>
        <taxon>Polyporales</taxon>
        <taxon>Polyporaceae</taxon>
        <taxon>Lentinus</taxon>
    </lineage>
</organism>
<feature type="compositionally biased region" description="Acidic residues" evidence="1">
    <location>
        <begin position="648"/>
        <end position="660"/>
    </location>
</feature>
<feature type="region of interest" description="Disordered" evidence="1">
    <location>
        <begin position="1"/>
        <end position="34"/>
    </location>
</feature>
<feature type="region of interest" description="Disordered" evidence="1">
    <location>
        <begin position="454"/>
        <end position="518"/>
    </location>
</feature>
<evidence type="ECO:0000256" key="1">
    <source>
        <dbReference type="SAM" id="MobiDB-lite"/>
    </source>
</evidence>
<dbReference type="STRING" id="1328759.A0A5C2SPD2"/>
<name>A0A5C2SPD2_9APHY</name>
<dbReference type="EMBL" id="ML122252">
    <property type="protein sequence ID" value="RPD65693.1"/>
    <property type="molecule type" value="Genomic_DNA"/>
</dbReference>
<gene>
    <name evidence="2" type="ORF">L227DRAFT_649719</name>
</gene>
<feature type="compositionally biased region" description="Acidic residues" evidence="1">
    <location>
        <begin position="562"/>
        <end position="572"/>
    </location>
</feature>
<feature type="region of interest" description="Disordered" evidence="1">
    <location>
        <begin position="553"/>
        <end position="660"/>
    </location>
</feature>
<keyword evidence="3" id="KW-1185">Reference proteome</keyword>
<reference evidence="2" key="1">
    <citation type="journal article" date="2018" name="Genome Biol. Evol.">
        <title>Genomics and development of Lentinus tigrinus, a white-rot wood-decaying mushroom with dimorphic fruiting bodies.</title>
        <authorList>
            <person name="Wu B."/>
            <person name="Xu Z."/>
            <person name="Knudson A."/>
            <person name="Carlson A."/>
            <person name="Chen N."/>
            <person name="Kovaka S."/>
            <person name="LaButti K."/>
            <person name="Lipzen A."/>
            <person name="Pennachio C."/>
            <person name="Riley R."/>
            <person name="Schakwitz W."/>
            <person name="Umezawa K."/>
            <person name="Ohm R.A."/>
            <person name="Grigoriev I.V."/>
            <person name="Nagy L.G."/>
            <person name="Gibbons J."/>
            <person name="Hibbett D."/>
        </authorList>
    </citation>
    <scope>NUCLEOTIDE SEQUENCE [LARGE SCALE GENOMIC DNA]</scope>
    <source>
        <strain evidence="2">ALCF2SS1-6</strain>
    </source>
</reference>
<sequence>MAKRPRDVFDTPSSSSPPLPPSKRLTMAATKPPTFTSTFPIPRSPWAFSVPHDSPSNPFGLDRNLQALALPRSSGFGKHIVLRMQLVSQIESRSRSRRPEAPYRIVQVPLNYSFRLLHELVLFLFASDSHLRVRRRRRVFSPSLYPHQPPPPPRKPKLEVFGESPKKEEGHLFEVMNDVSVYASTYRPGVIKPGSGKLYARLSSKRDRKLFRNGCRDSDDEEDGDVFGNTSSKPTVEEDDDEGWVWEAEDDFLLSNIWTDGPDLKKAIVYYHTQSTAIHITVNQVRVPPRKGTGNTPFVFSALGGTHGAVRISNIVSGHMPSEEDIKENMEVKPAGSRRGKNKSAKETGKTLKAFLALTDDDYDEVDDLDDGEEADDDQLERWNSHDAFHRFLAREAARERAMRRRADVERDVLQSPAPTTRANVLLPASPANKSSSSSTHIYASRVPQPSYYAQPGASSSSTSLSVAPSSPSTLPVLLPSSDFDGDAEAWSDLDFDTDPNPSSEADGESSCASSSSLTRKHVYEIELPLQTPYPANPAVRRRVGRMCKRIERQTSKGLSELSDEEEEEEQKDELVSSQESKASQEVKREECGQAEDSEDATARQPVPVVASRGPDLFAEVYGDEPGHEPEPEEDSDDEGWENAPLIFDDDDYSEDELDL</sequence>
<feature type="region of interest" description="Disordered" evidence="1">
    <location>
        <begin position="408"/>
        <end position="441"/>
    </location>
</feature>
<dbReference type="Proteomes" id="UP000313359">
    <property type="component" value="Unassembled WGS sequence"/>
</dbReference>
<dbReference type="AlphaFoldDB" id="A0A5C2SPD2"/>
<feature type="compositionally biased region" description="Low complexity" evidence="1">
    <location>
        <begin position="503"/>
        <end position="517"/>
    </location>
</feature>
<feature type="compositionally biased region" description="Basic and acidic residues" evidence="1">
    <location>
        <begin position="583"/>
        <end position="592"/>
    </location>
</feature>
<accession>A0A5C2SPD2</accession>
<feature type="compositionally biased region" description="Low complexity" evidence="1">
    <location>
        <begin position="458"/>
        <end position="482"/>
    </location>
</feature>
<feature type="compositionally biased region" description="Acidic residues" evidence="1">
    <location>
        <begin position="631"/>
        <end position="641"/>
    </location>
</feature>
<feature type="region of interest" description="Disordered" evidence="1">
    <location>
        <begin position="212"/>
        <end position="241"/>
    </location>
</feature>
<feature type="compositionally biased region" description="Acidic residues" evidence="1">
    <location>
        <begin position="484"/>
        <end position="498"/>
    </location>
</feature>
<evidence type="ECO:0000313" key="3">
    <source>
        <dbReference type="Proteomes" id="UP000313359"/>
    </source>
</evidence>
<protein>
    <submittedName>
        <fullName evidence="2">Uncharacterized protein</fullName>
    </submittedName>
</protein>
<evidence type="ECO:0000313" key="2">
    <source>
        <dbReference type="EMBL" id="RPD65693.1"/>
    </source>
</evidence>
<proteinExistence type="predicted"/>